<sequence>MGKLGVPDRYVNAFRGKIPKTLLVKNYTDFHPSELREVYEKANLKGLQQRKHAIAISRPDFSPQLSKVITLRVDKS</sequence>
<evidence type="ECO:0000313" key="1">
    <source>
        <dbReference type="EMBL" id="KXA90760.1"/>
    </source>
</evidence>
<name>A0A133U9A1_9EURY</name>
<evidence type="ECO:0000313" key="2">
    <source>
        <dbReference type="Proteomes" id="UP000070163"/>
    </source>
</evidence>
<organism evidence="1 2">
    <name type="scientific">candidate division MSBL1 archaeon SCGC-AAA259A05</name>
    <dbReference type="NCBI Taxonomy" id="1698259"/>
    <lineage>
        <taxon>Archaea</taxon>
        <taxon>Methanobacteriati</taxon>
        <taxon>Methanobacteriota</taxon>
        <taxon>candidate division MSBL1</taxon>
    </lineage>
</organism>
<reference evidence="1 2" key="1">
    <citation type="journal article" date="2016" name="Sci. Rep.">
        <title>Metabolic traits of an uncultured archaeal lineage -MSBL1- from brine pools of the Red Sea.</title>
        <authorList>
            <person name="Mwirichia R."/>
            <person name="Alam I."/>
            <person name="Rashid M."/>
            <person name="Vinu M."/>
            <person name="Ba-Alawi W."/>
            <person name="Anthony Kamau A."/>
            <person name="Kamanda Ngugi D."/>
            <person name="Goker M."/>
            <person name="Klenk H.P."/>
            <person name="Bajic V."/>
            <person name="Stingl U."/>
        </authorList>
    </citation>
    <scope>NUCLEOTIDE SEQUENCE [LARGE SCALE GENOMIC DNA]</scope>
    <source>
        <strain evidence="1">SCGC-AAA259A05</strain>
    </source>
</reference>
<accession>A0A133U9A1</accession>
<dbReference type="AlphaFoldDB" id="A0A133U9A1"/>
<dbReference type="EMBL" id="LHXJ01000040">
    <property type="protein sequence ID" value="KXA90760.1"/>
    <property type="molecule type" value="Genomic_DNA"/>
</dbReference>
<keyword evidence="2" id="KW-1185">Reference proteome</keyword>
<proteinExistence type="predicted"/>
<dbReference type="Proteomes" id="UP000070163">
    <property type="component" value="Unassembled WGS sequence"/>
</dbReference>
<comment type="caution">
    <text evidence="1">The sequence shown here is derived from an EMBL/GenBank/DDBJ whole genome shotgun (WGS) entry which is preliminary data.</text>
</comment>
<protein>
    <submittedName>
        <fullName evidence="1">Uncharacterized protein</fullName>
    </submittedName>
</protein>
<gene>
    <name evidence="1" type="ORF">AKJ57_03840</name>
</gene>